<dbReference type="Proteomes" id="UP000298030">
    <property type="component" value="Unassembled WGS sequence"/>
</dbReference>
<proteinExistence type="predicted"/>
<organism evidence="4 5">
    <name type="scientific">Coprinellus micaceus</name>
    <name type="common">Glistening ink-cap mushroom</name>
    <name type="synonym">Coprinus micaceus</name>
    <dbReference type="NCBI Taxonomy" id="71717"/>
    <lineage>
        <taxon>Eukaryota</taxon>
        <taxon>Fungi</taxon>
        <taxon>Dikarya</taxon>
        <taxon>Basidiomycota</taxon>
        <taxon>Agaricomycotina</taxon>
        <taxon>Agaricomycetes</taxon>
        <taxon>Agaricomycetidae</taxon>
        <taxon>Agaricales</taxon>
        <taxon>Agaricineae</taxon>
        <taxon>Psathyrellaceae</taxon>
        <taxon>Coprinellus</taxon>
    </lineage>
</organism>
<gene>
    <name evidence="4" type="ORF">FA13DRAFT_1777161</name>
</gene>
<reference evidence="4 5" key="1">
    <citation type="journal article" date="2019" name="Nat. Ecol. Evol.">
        <title>Megaphylogeny resolves global patterns of mushroom evolution.</title>
        <authorList>
            <person name="Varga T."/>
            <person name="Krizsan K."/>
            <person name="Foldi C."/>
            <person name="Dima B."/>
            <person name="Sanchez-Garcia M."/>
            <person name="Sanchez-Ramirez S."/>
            <person name="Szollosi G.J."/>
            <person name="Szarkandi J.G."/>
            <person name="Papp V."/>
            <person name="Albert L."/>
            <person name="Andreopoulos W."/>
            <person name="Angelini C."/>
            <person name="Antonin V."/>
            <person name="Barry K.W."/>
            <person name="Bougher N.L."/>
            <person name="Buchanan P."/>
            <person name="Buyck B."/>
            <person name="Bense V."/>
            <person name="Catcheside P."/>
            <person name="Chovatia M."/>
            <person name="Cooper J."/>
            <person name="Damon W."/>
            <person name="Desjardin D."/>
            <person name="Finy P."/>
            <person name="Geml J."/>
            <person name="Haridas S."/>
            <person name="Hughes K."/>
            <person name="Justo A."/>
            <person name="Karasinski D."/>
            <person name="Kautmanova I."/>
            <person name="Kiss B."/>
            <person name="Kocsube S."/>
            <person name="Kotiranta H."/>
            <person name="LaButti K.M."/>
            <person name="Lechner B.E."/>
            <person name="Liimatainen K."/>
            <person name="Lipzen A."/>
            <person name="Lukacs Z."/>
            <person name="Mihaltcheva S."/>
            <person name="Morgado L.N."/>
            <person name="Niskanen T."/>
            <person name="Noordeloos M.E."/>
            <person name="Ohm R.A."/>
            <person name="Ortiz-Santana B."/>
            <person name="Ovrebo C."/>
            <person name="Racz N."/>
            <person name="Riley R."/>
            <person name="Savchenko A."/>
            <person name="Shiryaev A."/>
            <person name="Soop K."/>
            <person name="Spirin V."/>
            <person name="Szebenyi C."/>
            <person name="Tomsovsky M."/>
            <person name="Tulloss R.E."/>
            <person name="Uehling J."/>
            <person name="Grigoriev I.V."/>
            <person name="Vagvolgyi C."/>
            <person name="Papp T."/>
            <person name="Martin F.M."/>
            <person name="Miettinen O."/>
            <person name="Hibbett D.S."/>
            <person name="Nagy L.G."/>
        </authorList>
    </citation>
    <scope>NUCLEOTIDE SEQUENCE [LARGE SCALE GENOMIC DNA]</scope>
    <source>
        <strain evidence="4 5">FP101781</strain>
    </source>
</reference>
<feature type="compositionally biased region" description="Polar residues" evidence="1">
    <location>
        <begin position="516"/>
        <end position="533"/>
    </location>
</feature>
<sequence length="1001" mass="111816">MEEYTRWVQRRKARHCRDEDQDVEPGPSRPSPYKRQRMASPERAPPASSPVRVKKEPDDGTAAAGLSSLGEVATKPAKRVRATFKKNQVAVTGSFRPPRKRHTCVNSASEIDYSPERAIKEGMKMLGSQEDVINLVAFQNTLRQTALKDNVKMLTASAVTPKTTIAICGATGVGKSSLLNALLEDKIVPSSGTGACTSVVTEIMYHKEDTIVAEVSFDSKEEWIKEVSLIQEDIASRNDDEDAIYEERATKPPDSQSPAGIAWQKVHAVYPSLELEDLAAWSAEEVIAMNPDLAAMLGTTKRIECPDSDAFQDEIVRYIGSRAQNHQMSSENAEPLPEMWPLITKVVVYCDAKVLSTGASFVDLPGVADSNSARDNIAKEYLQNASHFWVIAPINRAVSDKTARDLLGERFKMQLKSTPSPSLVQRFWCSNDLLFSGLHDHAITFIATKCDQLTSSEVIREFRLRDNLEFQKLEARIKANTPEALKANLSDLKQRKDDCRAHMKALRRGEVYTSKYAKTQRSTGAGPSTSRQNPFPADSQLESELGGVHPTLEDLERKNRVLRKKIDDMTDRIMNCNPTSFEKEKKAFCALRRSEYSQKKLKADFREGITDLDGDELDPLKDYSDVNLPVFTCSSTDYLRLQGRSEDDGPSECFSNAEQTGIPSLQKWVHEITASSRHKGATAFLSQLFAFTQQPRTFLIQTRRALRLRWETGKGKETGMSHRLSKGFSDAVEDFVDTLIQHFRDGLGGKCKAGAAQASHSAVSSLDQFANSLYWSTYRAALRRHGRFRKYDLNETLTRPMTTAIFHSWPTLFNSVTFEVLEEAVLGCVDQILEDFKDSAPPSLEGSSRVFSNAREVLVREQKKLSRSLDDHIANELHDAYVDAAAQTGKGSVRRQKTMMKDHLDKNRVSIFNSGSDAILDGTDNAMASIGEGLEMALGELARKVEMDLSVLWELVKKDAPQVRARQHLSTLAIEIQAQIKLWQGVAQTKEGAQRRVMDNY</sequence>
<dbReference type="EMBL" id="QPFP01000052">
    <property type="protein sequence ID" value="TEB25908.1"/>
    <property type="molecule type" value="Genomic_DNA"/>
</dbReference>
<feature type="region of interest" description="Disordered" evidence="1">
    <location>
        <begin position="516"/>
        <end position="540"/>
    </location>
</feature>
<keyword evidence="5" id="KW-1185">Reference proteome</keyword>
<dbReference type="PANTHER" id="PTHR36681">
    <property type="entry name" value="NUCLEAR GTPASE, GERMINAL CENTER-ASSOCIATED, TANDEM DUPLICATE 3"/>
    <property type="match status" value="1"/>
</dbReference>
<dbReference type="Pfam" id="PF00350">
    <property type="entry name" value="Dynamin_N"/>
    <property type="match status" value="1"/>
</dbReference>
<dbReference type="Gene3D" id="3.40.50.300">
    <property type="entry name" value="P-loop containing nucleotide triphosphate hydrolases"/>
    <property type="match status" value="1"/>
</dbReference>
<feature type="region of interest" description="Disordered" evidence="1">
    <location>
        <begin position="1"/>
        <end position="70"/>
    </location>
</feature>
<protein>
    <recommendedName>
        <fullName evidence="6">G domain-containing protein</fullName>
    </recommendedName>
</protein>
<dbReference type="OrthoDB" id="3598281at2759"/>
<evidence type="ECO:0000256" key="1">
    <source>
        <dbReference type="SAM" id="MobiDB-lite"/>
    </source>
</evidence>
<accession>A0A4Y7SWA4</accession>
<dbReference type="STRING" id="71717.A0A4Y7SWA4"/>
<dbReference type="InterPro" id="IPR056024">
    <property type="entry name" value="DUF7605"/>
</dbReference>
<feature type="domain" description="DUF7605" evidence="3">
    <location>
        <begin position="761"/>
        <end position="908"/>
    </location>
</feature>
<dbReference type="InterPro" id="IPR027417">
    <property type="entry name" value="P-loop_NTPase"/>
</dbReference>
<dbReference type="SUPFAM" id="SSF52540">
    <property type="entry name" value="P-loop containing nucleoside triphosphate hydrolases"/>
    <property type="match status" value="1"/>
</dbReference>
<comment type="caution">
    <text evidence="4">The sequence shown here is derived from an EMBL/GenBank/DDBJ whole genome shotgun (WGS) entry which is preliminary data.</text>
</comment>
<dbReference type="PANTHER" id="PTHR36681:SF3">
    <property type="entry name" value="NUCLEAR GTPASE, GERMINAL CENTER-ASSOCIATED, TANDEM DUPLICATE 3"/>
    <property type="match status" value="1"/>
</dbReference>
<feature type="domain" description="Dynamin N-terminal" evidence="2">
    <location>
        <begin position="165"/>
        <end position="407"/>
    </location>
</feature>
<evidence type="ECO:0000259" key="3">
    <source>
        <dbReference type="Pfam" id="PF24564"/>
    </source>
</evidence>
<dbReference type="InterPro" id="IPR045063">
    <property type="entry name" value="Dynamin_N"/>
</dbReference>
<dbReference type="AlphaFoldDB" id="A0A4Y7SWA4"/>
<evidence type="ECO:0000313" key="5">
    <source>
        <dbReference type="Proteomes" id="UP000298030"/>
    </source>
</evidence>
<evidence type="ECO:0000313" key="4">
    <source>
        <dbReference type="EMBL" id="TEB25908.1"/>
    </source>
</evidence>
<name>A0A4Y7SWA4_COPMI</name>
<evidence type="ECO:0008006" key="6">
    <source>
        <dbReference type="Google" id="ProtNLM"/>
    </source>
</evidence>
<evidence type="ECO:0000259" key="2">
    <source>
        <dbReference type="Pfam" id="PF00350"/>
    </source>
</evidence>
<dbReference type="Pfam" id="PF24564">
    <property type="entry name" value="DUF7605"/>
    <property type="match status" value="1"/>
</dbReference>